<organism evidence="2 3">
    <name type="scientific">Mycena albidolilacea</name>
    <dbReference type="NCBI Taxonomy" id="1033008"/>
    <lineage>
        <taxon>Eukaryota</taxon>
        <taxon>Fungi</taxon>
        <taxon>Dikarya</taxon>
        <taxon>Basidiomycota</taxon>
        <taxon>Agaricomycotina</taxon>
        <taxon>Agaricomycetes</taxon>
        <taxon>Agaricomycetidae</taxon>
        <taxon>Agaricales</taxon>
        <taxon>Marasmiineae</taxon>
        <taxon>Mycenaceae</taxon>
        <taxon>Mycena</taxon>
    </lineage>
</organism>
<protein>
    <recommendedName>
        <fullName evidence="4">F-box domain-containing protein</fullName>
    </recommendedName>
</protein>
<evidence type="ECO:0000313" key="2">
    <source>
        <dbReference type="EMBL" id="KAJ7314375.1"/>
    </source>
</evidence>
<dbReference type="Proteomes" id="UP001218218">
    <property type="component" value="Unassembled WGS sequence"/>
</dbReference>
<evidence type="ECO:0000256" key="1">
    <source>
        <dbReference type="SAM" id="Coils"/>
    </source>
</evidence>
<evidence type="ECO:0008006" key="4">
    <source>
        <dbReference type="Google" id="ProtNLM"/>
    </source>
</evidence>
<evidence type="ECO:0000313" key="3">
    <source>
        <dbReference type="Proteomes" id="UP001218218"/>
    </source>
</evidence>
<dbReference type="EMBL" id="JARIHO010000067">
    <property type="protein sequence ID" value="KAJ7314375.1"/>
    <property type="molecule type" value="Genomic_DNA"/>
</dbReference>
<gene>
    <name evidence="2" type="ORF">DFH08DRAFT_755855</name>
</gene>
<proteinExistence type="predicted"/>
<name>A0AAD6ZA02_9AGAR</name>
<keyword evidence="1" id="KW-0175">Coiled coil</keyword>
<dbReference type="AlphaFoldDB" id="A0AAD6ZA02"/>
<accession>A0AAD6ZA02</accession>
<comment type="caution">
    <text evidence="2">The sequence shown here is derived from an EMBL/GenBank/DDBJ whole genome shotgun (WGS) entry which is preliminary data.</text>
</comment>
<sequence>MTTSFSNSVNYNPDLVDKPVHSPISRDILDANNDPPAEHNLLSIRESVSRGSARRAFLDTKISSLQAKLDKLLEERDSLDTEIRKHEGALSPLRRIPPEVLSLIFDFASPFTECFVIIEDGPWPLSAVCSRWRSIALCQPSLW</sequence>
<feature type="coiled-coil region" evidence="1">
    <location>
        <begin position="55"/>
        <end position="89"/>
    </location>
</feature>
<feature type="non-terminal residue" evidence="2">
    <location>
        <position position="143"/>
    </location>
</feature>
<keyword evidence="3" id="KW-1185">Reference proteome</keyword>
<reference evidence="2" key="1">
    <citation type="submission" date="2023-03" db="EMBL/GenBank/DDBJ databases">
        <title>Massive genome expansion in bonnet fungi (Mycena s.s.) driven by repeated elements and novel gene families across ecological guilds.</title>
        <authorList>
            <consortium name="Lawrence Berkeley National Laboratory"/>
            <person name="Harder C.B."/>
            <person name="Miyauchi S."/>
            <person name="Viragh M."/>
            <person name="Kuo A."/>
            <person name="Thoen E."/>
            <person name="Andreopoulos B."/>
            <person name="Lu D."/>
            <person name="Skrede I."/>
            <person name="Drula E."/>
            <person name="Henrissat B."/>
            <person name="Morin E."/>
            <person name="Kohler A."/>
            <person name="Barry K."/>
            <person name="LaButti K."/>
            <person name="Morin E."/>
            <person name="Salamov A."/>
            <person name="Lipzen A."/>
            <person name="Mereny Z."/>
            <person name="Hegedus B."/>
            <person name="Baldrian P."/>
            <person name="Stursova M."/>
            <person name="Weitz H."/>
            <person name="Taylor A."/>
            <person name="Grigoriev I.V."/>
            <person name="Nagy L.G."/>
            <person name="Martin F."/>
            <person name="Kauserud H."/>
        </authorList>
    </citation>
    <scope>NUCLEOTIDE SEQUENCE</scope>
    <source>
        <strain evidence="2">CBHHK002</strain>
    </source>
</reference>